<name>A0AAV7KET8_9METZ</name>
<dbReference type="SMART" id="SM00179">
    <property type="entry name" value="EGF_CA"/>
    <property type="match status" value="2"/>
</dbReference>
<dbReference type="FunFam" id="2.10.25.10:FF:000005">
    <property type="entry name" value="Fibrillin 2"/>
    <property type="match status" value="1"/>
</dbReference>
<evidence type="ECO:0000256" key="7">
    <source>
        <dbReference type="ARBA" id="ARBA00023180"/>
    </source>
</evidence>
<feature type="transmembrane region" description="Helical" evidence="8">
    <location>
        <begin position="60"/>
        <end position="86"/>
    </location>
</feature>
<dbReference type="SUPFAM" id="SSF57196">
    <property type="entry name" value="EGF/Laminin"/>
    <property type="match status" value="2"/>
</dbReference>
<dbReference type="GO" id="GO:0005509">
    <property type="term" value="F:calcium ion binding"/>
    <property type="evidence" value="ECO:0007669"/>
    <property type="project" value="InterPro"/>
</dbReference>
<dbReference type="AlphaFoldDB" id="A0AAV7KET8"/>
<keyword evidence="11" id="KW-1185">Reference proteome</keyword>
<dbReference type="CDD" id="cd00054">
    <property type="entry name" value="EGF_CA"/>
    <property type="match status" value="2"/>
</dbReference>
<keyword evidence="7" id="KW-0325">Glycoprotein</keyword>
<keyword evidence="2" id="KW-0964">Secreted</keyword>
<protein>
    <recommendedName>
        <fullName evidence="9">EGF-like calcium-binding domain-containing protein</fullName>
    </recommendedName>
</protein>
<keyword evidence="5" id="KW-0677">Repeat</keyword>
<dbReference type="Proteomes" id="UP001165289">
    <property type="component" value="Unassembled WGS sequence"/>
</dbReference>
<dbReference type="InterPro" id="IPR049883">
    <property type="entry name" value="NOTCH1_EGF-like"/>
</dbReference>
<keyword evidence="8" id="KW-0812">Transmembrane</keyword>
<keyword evidence="8" id="KW-0472">Membrane</keyword>
<feature type="domain" description="EGF-like calcium-binding" evidence="9">
    <location>
        <begin position="28"/>
        <end position="64"/>
    </location>
</feature>
<dbReference type="InterPro" id="IPR018097">
    <property type="entry name" value="EGF_Ca-bd_CS"/>
</dbReference>
<evidence type="ECO:0000313" key="11">
    <source>
        <dbReference type="Proteomes" id="UP001165289"/>
    </source>
</evidence>
<dbReference type="InterPro" id="IPR001881">
    <property type="entry name" value="EGF-like_Ca-bd_dom"/>
</dbReference>
<organism evidence="10 11">
    <name type="scientific">Oopsacas minuta</name>
    <dbReference type="NCBI Taxonomy" id="111878"/>
    <lineage>
        <taxon>Eukaryota</taxon>
        <taxon>Metazoa</taxon>
        <taxon>Porifera</taxon>
        <taxon>Hexactinellida</taxon>
        <taxon>Hexasterophora</taxon>
        <taxon>Lyssacinosida</taxon>
        <taxon>Leucopsacidae</taxon>
        <taxon>Oopsacas</taxon>
    </lineage>
</organism>
<evidence type="ECO:0000256" key="4">
    <source>
        <dbReference type="ARBA" id="ARBA00022729"/>
    </source>
</evidence>
<evidence type="ECO:0000256" key="2">
    <source>
        <dbReference type="ARBA" id="ARBA00022525"/>
    </source>
</evidence>
<evidence type="ECO:0000256" key="1">
    <source>
        <dbReference type="ARBA" id="ARBA00004613"/>
    </source>
</evidence>
<dbReference type="InterPro" id="IPR052080">
    <property type="entry name" value="vWF_C/EGF_Fibrillin"/>
</dbReference>
<evidence type="ECO:0000313" key="10">
    <source>
        <dbReference type="EMBL" id="KAI6659378.1"/>
    </source>
</evidence>
<accession>A0AAV7KET8</accession>
<reference evidence="10 11" key="1">
    <citation type="journal article" date="2023" name="BMC Biol.">
        <title>The compact genome of the sponge Oopsacas minuta (Hexactinellida) is lacking key metazoan core genes.</title>
        <authorList>
            <person name="Santini S."/>
            <person name="Schenkelaars Q."/>
            <person name="Jourda C."/>
            <person name="Duchesne M."/>
            <person name="Belahbib H."/>
            <person name="Rocher C."/>
            <person name="Selva M."/>
            <person name="Riesgo A."/>
            <person name="Vervoort M."/>
            <person name="Leys S.P."/>
            <person name="Kodjabachian L."/>
            <person name="Le Bivic A."/>
            <person name="Borchiellini C."/>
            <person name="Claverie J.M."/>
            <person name="Renard E."/>
        </authorList>
    </citation>
    <scope>NUCLEOTIDE SEQUENCE [LARGE SCALE GENOMIC DNA]</scope>
    <source>
        <strain evidence="10">SPO-2</strain>
    </source>
</reference>
<dbReference type="PANTHER" id="PTHR47333">
    <property type="entry name" value="VON WILLEBRAND FACTOR C AND EGF DOMAIN-CONTAINING PROTEIN"/>
    <property type="match status" value="1"/>
</dbReference>
<evidence type="ECO:0000259" key="9">
    <source>
        <dbReference type="SMART" id="SM00179"/>
    </source>
</evidence>
<sequence length="154" mass="16805">MQCENTKGSYSCLCELGFQLVLNGECLDIDECLTDNGGCDDTCINSKGSYTCSSSRGNTILIAIVAILALVIISLLIAFPIGLVIIRRRMKKNTYQAVFQPIPKPVERVHVHEAPSKDATENEVLLEKTNTSDTISETSMEIYPAPIADVQPPN</sequence>
<keyword evidence="8" id="KW-1133">Transmembrane helix</keyword>
<keyword evidence="4" id="KW-0732">Signal</keyword>
<dbReference type="EMBL" id="JAKMXF010000066">
    <property type="protein sequence ID" value="KAI6659378.1"/>
    <property type="molecule type" value="Genomic_DNA"/>
</dbReference>
<feature type="domain" description="EGF-like calcium-binding" evidence="9">
    <location>
        <begin position="2"/>
        <end position="27"/>
    </location>
</feature>
<evidence type="ECO:0000256" key="5">
    <source>
        <dbReference type="ARBA" id="ARBA00022737"/>
    </source>
</evidence>
<keyword evidence="3" id="KW-0245">EGF-like domain</keyword>
<proteinExistence type="predicted"/>
<comment type="caution">
    <text evidence="10">The sequence shown here is derived from an EMBL/GenBank/DDBJ whole genome shotgun (WGS) entry which is preliminary data.</text>
</comment>
<evidence type="ECO:0000256" key="8">
    <source>
        <dbReference type="SAM" id="Phobius"/>
    </source>
</evidence>
<keyword evidence="6" id="KW-1015">Disulfide bond</keyword>
<gene>
    <name evidence="10" type="ORF">LOD99_15049</name>
</gene>
<dbReference type="PROSITE" id="PS01187">
    <property type="entry name" value="EGF_CA"/>
    <property type="match status" value="1"/>
</dbReference>
<evidence type="ECO:0000256" key="3">
    <source>
        <dbReference type="ARBA" id="ARBA00022536"/>
    </source>
</evidence>
<dbReference type="Pfam" id="PF07645">
    <property type="entry name" value="EGF_CA"/>
    <property type="match status" value="2"/>
</dbReference>
<dbReference type="PANTHER" id="PTHR47333:SF4">
    <property type="entry name" value="EGF-LIKE DOMAIN-CONTAINING PROTEIN"/>
    <property type="match status" value="1"/>
</dbReference>
<dbReference type="Gene3D" id="2.10.25.10">
    <property type="entry name" value="Laminin"/>
    <property type="match status" value="2"/>
</dbReference>
<comment type="subcellular location">
    <subcellularLocation>
        <location evidence="1">Secreted</location>
    </subcellularLocation>
</comment>
<dbReference type="GO" id="GO:0005576">
    <property type="term" value="C:extracellular region"/>
    <property type="evidence" value="ECO:0007669"/>
    <property type="project" value="UniProtKB-SubCell"/>
</dbReference>
<evidence type="ECO:0000256" key="6">
    <source>
        <dbReference type="ARBA" id="ARBA00023157"/>
    </source>
</evidence>